<name>G9YRK4_FLAPL</name>
<feature type="non-terminal residue" evidence="1">
    <location>
        <position position="1"/>
    </location>
</feature>
<reference evidence="1 2" key="1">
    <citation type="submission" date="2011-08" db="EMBL/GenBank/DDBJ databases">
        <authorList>
            <person name="Weinstock G."/>
            <person name="Sodergren E."/>
            <person name="Clifton S."/>
            <person name="Fulton L."/>
            <person name="Fulton B."/>
            <person name="Courtney L."/>
            <person name="Fronick C."/>
            <person name="Harrison M."/>
            <person name="Strong C."/>
            <person name="Farmer C."/>
            <person name="Delahaunty K."/>
            <person name="Markovic C."/>
            <person name="Hall O."/>
            <person name="Minx P."/>
            <person name="Tomlinson C."/>
            <person name="Mitreva M."/>
            <person name="Hou S."/>
            <person name="Chen J."/>
            <person name="Wollam A."/>
            <person name="Pepin K.H."/>
            <person name="Johnson M."/>
            <person name="Bhonagiri V."/>
            <person name="Zhang X."/>
            <person name="Suruliraj S."/>
            <person name="Warren W."/>
            <person name="Chinwalla A."/>
            <person name="Mardis E.R."/>
            <person name="Wilson R.K."/>
        </authorList>
    </citation>
    <scope>NUCLEOTIDE SEQUENCE [LARGE SCALE GENOMIC DNA]</scope>
    <source>
        <strain evidence="1 2">ATCC 29863</strain>
    </source>
</reference>
<dbReference type="InterPro" id="IPR027417">
    <property type="entry name" value="P-loop_NTPase"/>
</dbReference>
<dbReference type="PATRIC" id="fig|411475.3.peg.1864"/>
<dbReference type="Gene3D" id="3.40.50.300">
    <property type="entry name" value="P-loop containing nucleotide triphosphate hydrolases"/>
    <property type="match status" value="1"/>
</dbReference>
<comment type="caution">
    <text evidence="1">The sequence shown here is derived from an EMBL/GenBank/DDBJ whole genome shotgun (WGS) entry which is preliminary data.</text>
</comment>
<organism evidence="1 2">
    <name type="scientific">Flavonifractor plautii ATCC 29863</name>
    <dbReference type="NCBI Taxonomy" id="411475"/>
    <lineage>
        <taxon>Bacteria</taxon>
        <taxon>Bacillati</taxon>
        <taxon>Bacillota</taxon>
        <taxon>Clostridia</taxon>
        <taxon>Eubacteriales</taxon>
        <taxon>Oscillospiraceae</taxon>
        <taxon>Flavonifractor</taxon>
    </lineage>
</organism>
<sequence length="426" mass="47080">DYAQETAVALHGAGSSVKVLDLSRVWPEIPEHGDVSDMLLQFGEEKACAMIAQLISATPEWEPSCDQNRPTLETITAADLQQKDLPPIKFIVDRLLSVGLNILASPPKYGKSWMVLALCLAVASGGRFLGYTTNQCGCLYLALEDSQRRLKTRMNKLLAGKTAPTGFHFATMANPIDGGLFNELEDFLKKHPDTGLIVVDTLQRVRGASHGKEGAYAADYREVGALKAFADQHNVALLLVHHLRKMKDDGDPFNMISGTNGIMGAADTTMVLTKEKRGDSNATFSVVGRDVESSDTVLRFNKDTCYWENLGDADWFAEQQARQEYQESPLVKTIKKLVEQSPEGWEGTAQQLLEAGRFIARTSLANSPKALSNKLRDMANLLLDNDGIVYERKRNGSGGGKHRFYSNTTPQFEELEQAQFDPFFWG</sequence>
<dbReference type="Pfam" id="PF13481">
    <property type="entry name" value="AAA_25"/>
    <property type="match status" value="1"/>
</dbReference>
<evidence type="ECO:0000313" key="2">
    <source>
        <dbReference type="Proteomes" id="UP000004459"/>
    </source>
</evidence>
<evidence type="ECO:0008006" key="3">
    <source>
        <dbReference type="Google" id="ProtNLM"/>
    </source>
</evidence>
<dbReference type="SUPFAM" id="SSF52540">
    <property type="entry name" value="P-loop containing nucleoside triphosphate hydrolases"/>
    <property type="match status" value="1"/>
</dbReference>
<protein>
    <recommendedName>
        <fullName evidence="3">AAA family ATPase</fullName>
    </recommendedName>
</protein>
<proteinExistence type="predicted"/>
<evidence type="ECO:0000313" key="1">
    <source>
        <dbReference type="EMBL" id="EHM49094.1"/>
    </source>
</evidence>
<dbReference type="EMBL" id="AGCK01000176">
    <property type="protein sequence ID" value="EHM49094.1"/>
    <property type="molecule type" value="Genomic_DNA"/>
</dbReference>
<dbReference type="AlphaFoldDB" id="G9YRK4"/>
<dbReference type="RefSeq" id="WP_007491379.1">
    <property type="nucleotide sequence ID" value="NZ_JH417767.1"/>
</dbReference>
<dbReference type="Proteomes" id="UP000004459">
    <property type="component" value="Unassembled WGS sequence"/>
</dbReference>
<accession>G9YRK4</accession>
<gene>
    <name evidence="1" type="ORF">HMPREF0372_02152</name>
</gene>
<dbReference type="HOGENOM" id="CLU_643285_0_0_9"/>